<dbReference type="EMBL" id="BMES01000002">
    <property type="protein sequence ID" value="GGH28009.1"/>
    <property type="molecule type" value="Genomic_DNA"/>
</dbReference>
<evidence type="ECO:0000313" key="1">
    <source>
        <dbReference type="EMBL" id="GGH28009.1"/>
    </source>
</evidence>
<dbReference type="SUPFAM" id="SSF53335">
    <property type="entry name" value="S-adenosyl-L-methionine-dependent methyltransferases"/>
    <property type="match status" value="1"/>
</dbReference>
<dbReference type="Gene3D" id="3.40.50.150">
    <property type="entry name" value="Vaccinia Virus protein VP39"/>
    <property type="match status" value="1"/>
</dbReference>
<evidence type="ECO:0000313" key="2">
    <source>
        <dbReference type="Proteomes" id="UP000603912"/>
    </source>
</evidence>
<dbReference type="AlphaFoldDB" id="A0A917MJ21"/>
<keyword evidence="2" id="KW-1185">Reference proteome</keyword>
<reference evidence="1" key="2">
    <citation type="submission" date="2020-09" db="EMBL/GenBank/DDBJ databases">
        <authorList>
            <person name="Sun Q."/>
            <person name="Zhou Y."/>
        </authorList>
    </citation>
    <scope>NUCLEOTIDE SEQUENCE</scope>
    <source>
        <strain evidence="1">CGMCC 1.12214</strain>
    </source>
</reference>
<dbReference type="InterPro" id="IPR029063">
    <property type="entry name" value="SAM-dependent_MTases_sf"/>
</dbReference>
<name>A0A917MJ21_9HYPH</name>
<gene>
    <name evidence="1" type="ORF">GCM10007036_36950</name>
</gene>
<organism evidence="1 2">
    <name type="scientific">Alsobacter metallidurans</name>
    <dbReference type="NCBI Taxonomy" id="340221"/>
    <lineage>
        <taxon>Bacteria</taxon>
        <taxon>Pseudomonadati</taxon>
        <taxon>Pseudomonadota</taxon>
        <taxon>Alphaproteobacteria</taxon>
        <taxon>Hyphomicrobiales</taxon>
        <taxon>Alsobacteraceae</taxon>
        <taxon>Alsobacter</taxon>
    </lineage>
</organism>
<reference evidence="1" key="1">
    <citation type="journal article" date="2014" name="Int. J. Syst. Evol. Microbiol.">
        <title>Complete genome sequence of Corynebacterium casei LMG S-19264T (=DSM 44701T), isolated from a smear-ripened cheese.</title>
        <authorList>
            <consortium name="US DOE Joint Genome Institute (JGI-PGF)"/>
            <person name="Walter F."/>
            <person name="Albersmeier A."/>
            <person name="Kalinowski J."/>
            <person name="Ruckert C."/>
        </authorList>
    </citation>
    <scope>NUCLEOTIDE SEQUENCE</scope>
    <source>
        <strain evidence="1">CGMCC 1.12214</strain>
    </source>
</reference>
<dbReference type="Proteomes" id="UP000603912">
    <property type="component" value="Unassembled WGS sequence"/>
</dbReference>
<evidence type="ECO:0008006" key="3">
    <source>
        <dbReference type="Google" id="ProtNLM"/>
    </source>
</evidence>
<dbReference type="Pfam" id="PF13489">
    <property type="entry name" value="Methyltransf_23"/>
    <property type="match status" value="1"/>
</dbReference>
<accession>A0A917MJ21</accession>
<comment type="caution">
    <text evidence="1">The sequence shown here is derived from an EMBL/GenBank/DDBJ whole genome shotgun (WGS) entry which is preliminary data.</text>
</comment>
<sequence>MHYSPDPTGASKLIDEIPVDPAGAGEFLSDLRSTPELSYGNRLSAPLVSHFPCASRDGEKMLDLGCGDRNFEKICRQVTGFDYLGVDYDGDKPDMLADAHALPFSDSAFAFVLSVAVLEHLAFPDIAVSEAFRVLQPGGMFIGTVAFLEPFHMNSHYHMTHLGLQAVLSRAGFDVVAIAPNHDWSGSRAQAEMALYPGMPTRLQQAVAAAPNWISRMCWAAKRQLKGTTEASDLLRVARNAGGFRFVARRPATAVN</sequence>
<proteinExistence type="predicted"/>
<protein>
    <recommendedName>
        <fullName evidence="3">Methyltransferase type 11 domain-containing protein</fullName>
    </recommendedName>
</protein>